<keyword evidence="2" id="KW-1185">Reference proteome</keyword>
<sequence length="713" mass="76770">MPTEAPAAANRSQSEAFPAREARGIDAFLPAEHAAGRPLSVNAGGGRTSRRRPAIKETRIRFAVVPVRVVKSWTDKTSALRDPTTLAGRHGRVTHQRPSGDEGPGAHRCPLCQNTDLNLEAGCRCVDCGRVACQRCGAAVPQPDGKRPWICNDCHRKFEQNQSTKMRFQPQQQQQQQGGFHESPIQQRRPPVQHGQEDHRRQPEKPYQQTEGGYGYQDQRRPQEPHQGAQRRTQESHYARERARPEEAKPREYAPDDVEPVVSPPGNGKALSEEEYEDDDDYDKEDEEEEEEDSDEEEEEEELCVDRYYERSPGDVYTIPEEEEDQGPEGRFKGADTDTAPSLLRWRGSGPQPSQPGLGETLQRVPGGVSGAFPRQQVTTGSAWGETDACPLAAGAGSAFSTPLANGQQRQLAPPQDKAPPAESAAVAPVFASIPRTVPLTSVSQTVPQQPTVDARPQDAAQERLGADVDQKPKSIELAQKRTKPESQDWSPVTDLSPILDVSPSVEAAEQELMRRFQEDDRPPLGIPRATSGTISGMLADFNKAMGLASPGQEPPGEAADTAATPKRVHRRLPQPTMEQMQAAVALAAQGPGQSARPVSPMVPAARKEAGTTATAVPTVAKPVPAPRAISAPTVLTVAVSGTVVTATVAPPGATMTPQPAPCKDELGVPGGATLSSSPVPLTRTLTPVTPQTPGPQVRDPGEGAPPSPERRF</sequence>
<accession>A0AC60QAI3</accession>
<evidence type="ECO:0000313" key="1">
    <source>
        <dbReference type="EMBL" id="KAG0430760.1"/>
    </source>
</evidence>
<evidence type="ECO:0000313" key="2">
    <source>
        <dbReference type="Proteomes" id="UP000805193"/>
    </source>
</evidence>
<dbReference type="EMBL" id="JABSTQ010009292">
    <property type="protein sequence ID" value="KAG0430760.1"/>
    <property type="molecule type" value="Genomic_DNA"/>
</dbReference>
<organism evidence="1 2">
    <name type="scientific">Ixodes persulcatus</name>
    <name type="common">Taiga tick</name>
    <dbReference type="NCBI Taxonomy" id="34615"/>
    <lineage>
        <taxon>Eukaryota</taxon>
        <taxon>Metazoa</taxon>
        <taxon>Ecdysozoa</taxon>
        <taxon>Arthropoda</taxon>
        <taxon>Chelicerata</taxon>
        <taxon>Arachnida</taxon>
        <taxon>Acari</taxon>
        <taxon>Parasitiformes</taxon>
        <taxon>Ixodida</taxon>
        <taxon>Ixodoidea</taxon>
        <taxon>Ixodidae</taxon>
        <taxon>Ixodinae</taxon>
        <taxon>Ixodes</taxon>
    </lineage>
</organism>
<protein>
    <submittedName>
        <fullName evidence="1">Uncharacterized protein</fullName>
    </submittedName>
</protein>
<comment type="caution">
    <text evidence="1">The sequence shown here is derived from an EMBL/GenBank/DDBJ whole genome shotgun (WGS) entry which is preliminary data.</text>
</comment>
<reference evidence="1 2" key="1">
    <citation type="journal article" date="2020" name="Cell">
        <title>Large-Scale Comparative Analyses of Tick Genomes Elucidate Their Genetic Diversity and Vector Capacities.</title>
        <authorList>
            <consortium name="Tick Genome and Microbiome Consortium (TIGMIC)"/>
            <person name="Jia N."/>
            <person name="Wang J."/>
            <person name="Shi W."/>
            <person name="Du L."/>
            <person name="Sun Y."/>
            <person name="Zhan W."/>
            <person name="Jiang J.F."/>
            <person name="Wang Q."/>
            <person name="Zhang B."/>
            <person name="Ji P."/>
            <person name="Bell-Sakyi L."/>
            <person name="Cui X.M."/>
            <person name="Yuan T.T."/>
            <person name="Jiang B.G."/>
            <person name="Yang W.F."/>
            <person name="Lam T.T."/>
            <person name="Chang Q.C."/>
            <person name="Ding S.J."/>
            <person name="Wang X.J."/>
            <person name="Zhu J.G."/>
            <person name="Ruan X.D."/>
            <person name="Zhao L."/>
            <person name="Wei J.T."/>
            <person name="Ye R.Z."/>
            <person name="Que T.C."/>
            <person name="Du C.H."/>
            <person name="Zhou Y.H."/>
            <person name="Cheng J.X."/>
            <person name="Dai P.F."/>
            <person name="Guo W.B."/>
            <person name="Han X.H."/>
            <person name="Huang E.J."/>
            <person name="Li L.F."/>
            <person name="Wei W."/>
            <person name="Gao Y.C."/>
            <person name="Liu J.Z."/>
            <person name="Shao H.Z."/>
            <person name="Wang X."/>
            <person name="Wang C.C."/>
            <person name="Yang T.C."/>
            <person name="Huo Q.B."/>
            <person name="Li W."/>
            <person name="Chen H.Y."/>
            <person name="Chen S.E."/>
            <person name="Zhou L.G."/>
            <person name="Ni X.B."/>
            <person name="Tian J.H."/>
            <person name="Sheng Y."/>
            <person name="Liu T."/>
            <person name="Pan Y.S."/>
            <person name="Xia L.Y."/>
            <person name="Li J."/>
            <person name="Zhao F."/>
            <person name="Cao W.C."/>
        </authorList>
    </citation>
    <scope>NUCLEOTIDE SEQUENCE [LARGE SCALE GENOMIC DNA]</scope>
    <source>
        <strain evidence="1">Iper-2018</strain>
    </source>
</reference>
<gene>
    <name evidence="1" type="ORF">HPB47_022403</name>
</gene>
<proteinExistence type="predicted"/>
<name>A0AC60QAI3_IXOPE</name>
<dbReference type="Proteomes" id="UP000805193">
    <property type="component" value="Unassembled WGS sequence"/>
</dbReference>